<dbReference type="AlphaFoldDB" id="A0A8J2ZE78"/>
<dbReference type="SUPFAM" id="SSF101898">
    <property type="entry name" value="NHL repeat"/>
    <property type="match status" value="1"/>
</dbReference>
<name>A0A8J2ZE78_9PROT</name>
<dbReference type="InterPro" id="IPR001258">
    <property type="entry name" value="NHL_repeat"/>
</dbReference>
<dbReference type="PANTHER" id="PTHR10680">
    <property type="entry name" value="PEPTIDYL-GLYCINE ALPHA-AMIDATING MONOOXYGENASE"/>
    <property type="match status" value="1"/>
</dbReference>
<dbReference type="CDD" id="cd14958">
    <property type="entry name" value="NHL_PAL_like"/>
    <property type="match status" value="1"/>
</dbReference>
<dbReference type="PROSITE" id="PS51125">
    <property type="entry name" value="NHL"/>
    <property type="match status" value="2"/>
</dbReference>
<gene>
    <name evidence="5" type="ORF">GCM10010964_34770</name>
</gene>
<dbReference type="PANTHER" id="PTHR10680:SF38">
    <property type="entry name" value="BLL1368 PROTEIN"/>
    <property type="match status" value="1"/>
</dbReference>
<keyword evidence="2" id="KW-0677">Repeat</keyword>
<dbReference type="Proteomes" id="UP000597507">
    <property type="component" value="Unassembled WGS sequence"/>
</dbReference>
<feature type="repeat" description="NHL" evidence="4">
    <location>
        <begin position="258"/>
        <end position="287"/>
    </location>
</feature>
<dbReference type="InterPro" id="IPR011042">
    <property type="entry name" value="6-blade_b-propeller_TolB-like"/>
</dbReference>
<evidence type="ECO:0008006" key="7">
    <source>
        <dbReference type="Google" id="ProtNLM"/>
    </source>
</evidence>
<keyword evidence="1" id="KW-0732">Signal</keyword>
<organism evidence="5 6">
    <name type="scientific">Caldovatus sediminis</name>
    <dbReference type="NCBI Taxonomy" id="2041189"/>
    <lineage>
        <taxon>Bacteria</taxon>
        <taxon>Pseudomonadati</taxon>
        <taxon>Pseudomonadota</taxon>
        <taxon>Alphaproteobacteria</taxon>
        <taxon>Acetobacterales</taxon>
        <taxon>Roseomonadaceae</taxon>
        <taxon>Caldovatus</taxon>
    </lineage>
</organism>
<comment type="caution">
    <text evidence="5">The sequence shown here is derived from an EMBL/GenBank/DDBJ whole genome shotgun (WGS) entry which is preliminary data.</text>
</comment>
<proteinExistence type="predicted"/>
<dbReference type="Pfam" id="PF01436">
    <property type="entry name" value="NHL"/>
    <property type="match status" value="1"/>
</dbReference>
<evidence type="ECO:0000256" key="2">
    <source>
        <dbReference type="ARBA" id="ARBA00022737"/>
    </source>
</evidence>
<dbReference type="Gene3D" id="2.120.10.30">
    <property type="entry name" value="TolB, C-terminal domain"/>
    <property type="match status" value="2"/>
</dbReference>
<protein>
    <recommendedName>
        <fullName evidence="7">Peptidylamidoglycolate lyase</fullName>
    </recommendedName>
</protein>
<evidence type="ECO:0000256" key="4">
    <source>
        <dbReference type="PROSITE-ProRule" id="PRU00504"/>
    </source>
</evidence>
<dbReference type="RefSeq" id="WP_188902556.1">
    <property type="nucleotide sequence ID" value="NZ_BMKS01000013.1"/>
</dbReference>
<evidence type="ECO:0000313" key="6">
    <source>
        <dbReference type="Proteomes" id="UP000597507"/>
    </source>
</evidence>
<keyword evidence="6" id="KW-1185">Reference proteome</keyword>
<dbReference type="EMBL" id="BMKS01000013">
    <property type="protein sequence ID" value="GGG44392.1"/>
    <property type="molecule type" value="Genomic_DNA"/>
</dbReference>
<feature type="repeat" description="NHL" evidence="4">
    <location>
        <begin position="157"/>
        <end position="200"/>
    </location>
</feature>
<keyword evidence="3" id="KW-0325">Glycoprotein</keyword>
<evidence type="ECO:0000256" key="3">
    <source>
        <dbReference type="ARBA" id="ARBA00023180"/>
    </source>
</evidence>
<evidence type="ECO:0000313" key="5">
    <source>
        <dbReference type="EMBL" id="GGG44392.1"/>
    </source>
</evidence>
<accession>A0A8J2ZE78</accession>
<evidence type="ECO:0000256" key="1">
    <source>
        <dbReference type="ARBA" id="ARBA00022729"/>
    </source>
</evidence>
<reference evidence="5 6" key="1">
    <citation type="journal article" date="2014" name="Int. J. Syst. Evol. Microbiol.">
        <title>Complete genome sequence of Corynebacterium casei LMG S-19264T (=DSM 44701T), isolated from a smear-ripened cheese.</title>
        <authorList>
            <consortium name="US DOE Joint Genome Institute (JGI-PGF)"/>
            <person name="Walter F."/>
            <person name="Albersmeier A."/>
            <person name="Kalinowski J."/>
            <person name="Ruckert C."/>
        </authorList>
    </citation>
    <scope>NUCLEOTIDE SEQUENCE [LARGE SCALE GENOMIC DNA]</scope>
    <source>
        <strain evidence="5 6">CGMCC 1.16330</strain>
    </source>
</reference>
<sequence>MTATILGSGAYRYEPVEGWGRVPEGIRLGEVAAVAVDSQDRVYAFNRGEHPMVVFDRDGRFLASWGEGLFKRPHGLQIGPDDTIWCTDDGDHTVRRCTLDGRVLLTIGLPGRPAPYMSGRPFNRCTHTALSPEGDLYVSDGYGNACVHKFSPEGRHLFSWGRSGTDPGEFNLPHNIACDADGWVYVADRENHRIQIFDGKGRYETQWNNLHRPCALFLGKGRCPICYVGELGAGLDVNIRAPNIGPRISILSNEGRLIARFGELGEAPGQFTAPHGLAVDSQGDLYVGEVAVTAWPRYHDGRKPPASGVRSFQKFRRVPAG</sequence>